<evidence type="ECO:0000259" key="7">
    <source>
        <dbReference type="PROSITE" id="PS50994"/>
    </source>
</evidence>
<evidence type="ECO:0000256" key="1">
    <source>
        <dbReference type="ARBA" id="ARBA00022679"/>
    </source>
</evidence>
<reference evidence="8" key="2">
    <citation type="submission" date="2019-01" db="EMBL/GenBank/DDBJ databases">
        <authorList>
            <person name="Graves T."/>
            <person name="Eichler E.E."/>
            <person name="Wilson R.K."/>
        </authorList>
    </citation>
    <scope>NUCLEOTIDE SEQUENCE [LARGE SCALE GENOMIC DNA]</scope>
    <source>
        <strain evidence="8">17573</strain>
    </source>
</reference>
<dbReference type="OMA" id="TAEYLIC"/>
<dbReference type="Gene3D" id="3.30.420.10">
    <property type="entry name" value="Ribonuclease H-like superfamily/Ribonuclease H"/>
    <property type="match status" value="1"/>
</dbReference>
<keyword evidence="9" id="KW-1185">Reference proteome</keyword>
<sequence>TPLSLSPATPVIAQWAHEQNGHCGRDGGYTWAQQHGLLLTKDDLATATAEYLICQQQRPTVSPRYGTIPLGDQPATWWQVDYIGPLPSWKGQMFVLTGIDPYSGNGFAYPVHDTSTKTTIHGLTECLIHHHDIPHSISSDQGTNFMAKEVQQWAHAHGILWSYHVPHHPEAA</sequence>
<dbReference type="GO" id="GO:0003676">
    <property type="term" value="F:nucleic acid binding"/>
    <property type="evidence" value="ECO:0007669"/>
    <property type="project" value="InterPro"/>
</dbReference>
<dbReference type="AlphaFoldDB" id="A0A5F8A515"/>
<keyword evidence="6" id="KW-0695">RNA-directed DNA polymerase</keyword>
<dbReference type="PROSITE" id="PS50994">
    <property type="entry name" value="INTEGRASE"/>
    <property type="match status" value="1"/>
</dbReference>
<dbReference type="PANTHER" id="PTHR41694:SF3">
    <property type="entry name" value="RNA-DIRECTED DNA POLYMERASE-RELATED"/>
    <property type="match status" value="1"/>
</dbReference>
<evidence type="ECO:0000256" key="5">
    <source>
        <dbReference type="ARBA" id="ARBA00022801"/>
    </source>
</evidence>
<dbReference type="InterPro" id="IPR036397">
    <property type="entry name" value="RNaseH_sf"/>
</dbReference>
<dbReference type="InterPro" id="IPR001584">
    <property type="entry name" value="Integrase_cat-core"/>
</dbReference>
<dbReference type="GeneTree" id="ENSGT00960000187632"/>
<evidence type="ECO:0000256" key="2">
    <source>
        <dbReference type="ARBA" id="ARBA00022695"/>
    </source>
</evidence>
<reference evidence="8" key="3">
    <citation type="submission" date="2025-08" db="UniProtKB">
        <authorList>
            <consortium name="Ensembl"/>
        </authorList>
    </citation>
    <scope>IDENTIFICATION</scope>
    <source>
        <strain evidence="8">17573</strain>
    </source>
</reference>
<protein>
    <recommendedName>
        <fullName evidence="7">Integrase catalytic domain-containing protein</fullName>
    </recommendedName>
</protein>
<dbReference type="Ensembl" id="ENSMMUT00000094414.1">
    <property type="protein sequence ID" value="ENSMMUP00000072000.1"/>
    <property type="gene ID" value="ENSMMUG00000057194.1"/>
</dbReference>
<dbReference type="VEuPathDB" id="HostDB:ENSMMUG00000057194"/>
<feature type="domain" description="Integrase catalytic" evidence="7">
    <location>
        <begin position="70"/>
        <end position="172"/>
    </location>
</feature>
<dbReference type="GO" id="GO:0003964">
    <property type="term" value="F:RNA-directed DNA polymerase activity"/>
    <property type="evidence" value="ECO:0007669"/>
    <property type="project" value="UniProtKB-KW"/>
</dbReference>
<dbReference type="GO" id="GO:0016787">
    <property type="term" value="F:hydrolase activity"/>
    <property type="evidence" value="ECO:0007669"/>
    <property type="project" value="UniProtKB-KW"/>
</dbReference>
<organism evidence="8 9">
    <name type="scientific">Macaca mulatta</name>
    <name type="common">Rhesus macaque</name>
    <dbReference type="NCBI Taxonomy" id="9544"/>
    <lineage>
        <taxon>Eukaryota</taxon>
        <taxon>Metazoa</taxon>
        <taxon>Chordata</taxon>
        <taxon>Craniata</taxon>
        <taxon>Vertebrata</taxon>
        <taxon>Euteleostomi</taxon>
        <taxon>Mammalia</taxon>
        <taxon>Eutheria</taxon>
        <taxon>Euarchontoglires</taxon>
        <taxon>Primates</taxon>
        <taxon>Haplorrhini</taxon>
        <taxon>Catarrhini</taxon>
        <taxon>Cercopithecidae</taxon>
        <taxon>Cercopithecinae</taxon>
        <taxon>Macaca</taxon>
    </lineage>
</organism>
<name>A0A5F8A515_MACMU</name>
<keyword evidence="2" id="KW-0548">Nucleotidyltransferase</keyword>
<dbReference type="Proteomes" id="UP000006718">
    <property type="component" value="Chromosome 13"/>
</dbReference>
<evidence type="ECO:0000256" key="3">
    <source>
        <dbReference type="ARBA" id="ARBA00022722"/>
    </source>
</evidence>
<evidence type="ECO:0000313" key="9">
    <source>
        <dbReference type="Proteomes" id="UP000006718"/>
    </source>
</evidence>
<keyword evidence="1" id="KW-0808">Transferase</keyword>
<evidence type="ECO:0000256" key="4">
    <source>
        <dbReference type="ARBA" id="ARBA00022759"/>
    </source>
</evidence>
<dbReference type="Pfam" id="PF00665">
    <property type="entry name" value="rve"/>
    <property type="match status" value="1"/>
</dbReference>
<dbReference type="GO" id="GO:0015074">
    <property type="term" value="P:DNA integration"/>
    <property type="evidence" value="ECO:0007669"/>
    <property type="project" value="InterPro"/>
</dbReference>
<dbReference type="PANTHER" id="PTHR41694">
    <property type="entry name" value="ENDOGENOUS RETROVIRUS GROUP K MEMBER POL PROTEIN"/>
    <property type="match status" value="1"/>
</dbReference>
<dbReference type="SMR" id="A0A5F8A515"/>
<dbReference type="InterPro" id="IPR012337">
    <property type="entry name" value="RNaseH-like_sf"/>
</dbReference>
<evidence type="ECO:0000313" key="8">
    <source>
        <dbReference type="Ensembl" id="ENSMMUP00000072000.1"/>
    </source>
</evidence>
<dbReference type="SUPFAM" id="SSF53098">
    <property type="entry name" value="Ribonuclease H-like"/>
    <property type="match status" value="1"/>
</dbReference>
<dbReference type="GO" id="GO:0004519">
    <property type="term" value="F:endonuclease activity"/>
    <property type="evidence" value="ECO:0007669"/>
    <property type="project" value="UniProtKB-KW"/>
</dbReference>
<accession>A0A5F8A515</accession>
<dbReference type="InParanoid" id="A0A5F8A515"/>
<keyword evidence="4" id="KW-0255">Endonuclease</keyword>
<evidence type="ECO:0000256" key="6">
    <source>
        <dbReference type="ARBA" id="ARBA00022918"/>
    </source>
</evidence>
<reference evidence="8" key="4">
    <citation type="submission" date="2025-09" db="UniProtKB">
        <authorList>
            <consortium name="Ensembl"/>
        </authorList>
    </citation>
    <scope>IDENTIFICATION</scope>
    <source>
        <strain evidence="8">17573</strain>
    </source>
</reference>
<keyword evidence="5" id="KW-0378">Hydrolase</keyword>
<keyword evidence="3" id="KW-0540">Nuclease</keyword>
<reference evidence="9" key="1">
    <citation type="journal article" date="2007" name="Science">
        <title>Evolutionary and biomedical insights from the rhesus macaque genome.</title>
        <authorList>
            <person name="Gibbs R.A."/>
            <person name="Rogers J."/>
            <person name="Katze M.G."/>
            <person name="Bumgarner R."/>
            <person name="Weinstock G.M."/>
            <person name="Mardis E.R."/>
            <person name="Remington K.A."/>
            <person name="Strausberg R.L."/>
            <person name="Venter J.C."/>
            <person name="Wilson R.K."/>
            <person name="Batzer M.A."/>
            <person name="Bustamante C.D."/>
            <person name="Eichler E.E."/>
            <person name="Hahn M.W."/>
            <person name="Hardison R.C."/>
            <person name="Makova K.D."/>
            <person name="Miller W."/>
            <person name="Milosavljevic A."/>
            <person name="Palermo R.E."/>
            <person name="Siepel A."/>
            <person name="Sikela J.M."/>
            <person name="Attaway T."/>
            <person name="Bell S."/>
            <person name="Bernard K.E."/>
            <person name="Buhay C.J."/>
            <person name="Chandrabose M.N."/>
            <person name="Dao M."/>
            <person name="Davis C."/>
            <person name="Delehaunty K.D."/>
            <person name="Ding Y."/>
            <person name="Dinh H.H."/>
            <person name="Dugan-Rocha S."/>
            <person name="Fulton L.A."/>
            <person name="Gabisi R.A."/>
            <person name="Garner T.T."/>
            <person name="Godfrey J."/>
            <person name="Hawes A.C."/>
            <person name="Hernandez J."/>
            <person name="Hines S."/>
            <person name="Holder M."/>
            <person name="Hume J."/>
            <person name="Jhangiani S.N."/>
            <person name="Joshi V."/>
            <person name="Khan Z.M."/>
            <person name="Kirkness E.F."/>
            <person name="Cree A."/>
            <person name="Fowler R.G."/>
            <person name="Lee S."/>
            <person name="Lewis L.R."/>
            <person name="Li Z."/>
            <person name="Liu Y.-S."/>
            <person name="Moore S.M."/>
            <person name="Muzny D."/>
            <person name="Nazareth L.V."/>
            <person name="Ngo D.N."/>
            <person name="Okwuonu G.O."/>
            <person name="Pai G."/>
            <person name="Parker D."/>
            <person name="Paul H.A."/>
            <person name="Pfannkoch C."/>
            <person name="Pohl C.S."/>
            <person name="Rogers Y.-H.C."/>
            <person name="Ruiz S.J."/>
            <person name="Sabo A."/>
            <person name="Santibanez J."/>
            <person name="Schneider B.W."/>
            <person name="Smith S.M."/>
            <person name="Sodergren E."/>
            <person name="Svatek A.F."/>
            <person name="Utterback T.R."/>
            <person name="Vattathil S."/>
            <person name="Warren W."/>
            <person name="White C.S."/>
            <person name="Chinwalla A.T."/>
            <person name="Feng Y."/>
            <person name="Halpern A.L."/>
            <person name="Hillier L.W."/>
            <person name="Huang X."/>
            <person name="Minx P."/>
            <person name="Nelson J.O."/>
            <person name="Pepin K.H."/>
            <person name="Qin X."/>
            <person name="Sutton G.G."/>
            <person name="Venter E."/>
            <person name="Walenz B.P."/>
            <person name="Wallis J.W."/>
            <person name="Worley K.C."/>
            <person name="Yang S.-P."/>
            <person name="Jones S.M."/>
            <person name="Marra M.A."/>
            <person name="Rocchi M."/>
            <person name="Schein J.E."/>
            <person name="Baertsch R."/>
            <person name="Clarke L."/>
            <person name="Csuros M."/>
            <person name="Glasscock J."/>
            <person name="Harris R.A."/>
            <person name="Havlak P."/>
            <person name="Jackson A.R."/>
            <person name="Jiang H."/>
            <person name="Liu Y."/>
            <person name="Messina D.N."/>
            <person name="Shen Y."/>
            <person name="Song H.X.-Z."/>
            <person name="Wylie T."/>
            <person name="Zhang L."/>
            <person name="Birney E."/>
            <person name="Han K."/>
            <person name="Konkel M.K."/>
            <person name="Lee J."/>
            <person name="Smit A.F.A."/>
            <person name="Ullmer B."/>
            <person name="Wang H."/>
            <person name="Xing J."/>
            <person name="Burhans R."/>
            <person name="Cheng Z."/>
            <person name="Karro J.E."/>
            <person name="Ma J."/>
            <person name="Raney B."/>
            <person name="She X."/>
            <person name="Cox M.J."/>
            <person name="Demuth J.P."/>
            <person name="Dumas L.J."/>
            <person name="Han S.-G."/>
            <person name="Hopkins J."/>
            <person name="Karimpour-Fard A."/>
            <person name="Kim Y.H."/>
            <person name="Pollack J.R."/>
            <person name="Vinar T."/>
            <person name="Addo-Quaye C."/>
            <person name="Degenhardt J."/>
            <person name="Denby A."/>
            <person name="Hubisz M.J."/>
            <person name="Indap A."/>
            <person name="Kosiol C."/>
            <person name="Lahn B.T."/>
            <person name="Lawson H.A."/>
            <person name="Marklein A."/>
            <person name="Nielsen R."/>
            <person name="Vallender E.J."/>
            <person name="Clark A.G."/>
            <person name="Ferguson B."/>
            <person name="Hernandez R.D."/>
            <person name="Hirani K."/>
            <person name="Kehrer-Sawatzki H."/>
            <person name="Kolb J."/>
            <person name="Patil S."/>
            <person name="Pu L.-L."/>
            <person name="Ren Y."/>
            <person name="Smith D.G."/>
            <person name="Wheeler D.A."/>
            <person name="Schenck I."/>
            <person name="Ball E.V."/>
            <person name="Chen R."/>
            <person name="Cooper D.N."/>
            <person name="Giardine B."/>
            <person name="Hsu F."/>
            <person name="Kent W.J."/>
            <person name="Lesk A."/>
            <person name="Nelson D.L."/>
            <person name="O'brien W.E."/>
            <person name="Pruefer K."/>
            <person name="Stenson P.D."/>
            <person name="Wallace J.C."/>
            <person name="Ke H."/>
            <person name="Liu X.-M."/>
            <person name="Wang P."/>
            <person name="Xiang A.P."/>
            <person name="Yang F."/>
            <person name="Barber G.P."/>
            <person name="Haussler D."/>
            <person name="Karolchik D."/>
            <person name="Kern A.D."/>
            <person name="Kuhn R.M."/>
            <person name="Smith K.E."/>
            <person name="Zwieg A.S."/>
        </authorList>
    </citation>
    <scope>NUCLEOTIDE SEQUENCE [LARGE SCALE GENOMIC DNA]</scope>
    <source>
        <strain evidence="9">17573</strain>
    </source>
</reference>
<proteinExistence type="predicted"/>